<sequence>MGKKGKKEKKLKGAEKTAAKMEKKVSKRSKREEEDLEALIAEFQCLDAKKTQVLETACPPPSPRLNASLCAHPEKDELILFGGEFFNGKRCAQQAVVVPQGGGQMWIFGGEFASPDGEQFYHYKDLWVLHLGTRTWEQIKAPGAPSGRSGHRMVLSKRQLLVFGGFHESNDIHAFNLETFTWSRLQPTGTGPCPRSACHMTPTPDGNGVIIYGGYSKTRAKKDVDKGTIHSDMFLLRREGKEEQEKWTWTRVNPSGVKPPPRSGFSLAVGPGGRALLFGGVCDEEDEESLEGDFFNDLYFYDINKKRWFPAQLKGNKSEKKKRRRGKKGEQTNETEGEKEEPQGPTEIIKEIMAEDGTVMTIKEVIPAAQAEEDSEEEEEEEEEDGEEEEAAAMAPLVEPCPRSSAMAMVKHSKLYLYGGMFEVGDRQFTLSDLYSLDLHKMDQWDVLVEMDPKTQEWLEESESEDEEEAKGGDDEEDDEEEEDSDEESEEDADHPPVKAGEALADYQTRTEKYWLGLARANLGPDAKEKKVQKVGHAMDKVFFEDQE</sequence>
<dbReference type="Ensembl" id="ENSSANT00000105207.1">
    <property type="protein sequence ID" value="ENSSANP00000099090.1"/>
    <property type="gene ID" value="ENSSANG00000048751.1"/>
</dbReference>
<dbReference type="InterPro" id="IPR052588">
    <property type="entry name" value="Kelch_domain_protein"/>
</dbReference>
<feature type="region of interest" description="Disordered" evidence="1">
    <location>
        <begin position="368"/>
        <end position="392"/>
    </location>
</feature>
<dbReference type="PANTHER" id="PTHR46063:SF1">
    <property type="entry name" value="KELCH DOMAIN-CONTAINING PROTEIN 4"/>
    <property type="match status" value="1"/>
</dbReference>
<evidence type="ECO:0000313" key="3">
    <source>
        <dbReference type="Proteomes" id="UP000472260"/>
    </source>
</evidence>
<reference evidence="2" key="2">
    <citation type="submission" date="2025-09" db="UniProtKB">
        <authorList>
            <consortium name="Ensembl"/>
        </authorList>
    </citation>
    <scope>IDENTIFICATION</scope>
</reference>
<dbReference type="InterPro" id="IPR015915">
    <property type="entry name" value="Kelch-typ_b-propeller"/>
</dbReference>
<dbReference type="SUPFAM" id="SSF50965">
    <property type="entry name" value="Galactose oxidase, central domain"/>
    <property type="match status" value="1"/>
</dbReference>
<name>A0A671SPX6_9TELE</name>
<feature type="compositionally biased region" description="Acidic residues" evidence="1">
    <location>
        <begin position="458"/>
        <end position="493"/>
    </location>
</feature>
<dbReference type="InterPro" id="IPR011043">
    <property type="entry name" value="Gal_Oxase/kelch_b-propeller"/>
</dbReference>
<protein>
    <submittedName>
        <fullName evidence="2">Kelch domain-containing protein 4-like</fullName>
    </submittedName>
</protein>
<dbReference type="PANTHER" id="PTHR46063">
    <property type="entry name" value="KELCH DOMAIN-CONTAINING PROTEIN"/>
    <property type="match status" value="1"/>
</dbReference>
<proteinExistence type="predicted"/>
<evidence type="ECO:0000313" key="2">
    <source>
        <dbReference type="Ensembl" id="ENSSANP00000099090.1"/>
    </source>
</evidence>
<dbReference type="Pfam" id="PF24681">
    <property type="entry name" value="Kelch_KLHDC2_KLHL20_DRC7"/>
    <property type="match status" value="1"/>
</dbReference>
<organism evidence="2 3">
    <name type="scientific">Sinocyclocheilus anshuiensis</name>
    <dbReference type="NCBI Taxonomy" id="1608454"/>
    <lineage>
        <taxon>Eukaryota</taxon>
        <taxon>Metazoa</taxon>
        <taxon>Chordata</taxon>
        <taxon>Craniata</taxon>
        <taxon>Vertebrata</taxon>
        <taxon>Euteleostomi</taxon>
        <taxon>Actinopterygii</taxon>
        <taxon>Neopterygii</taxon>
        <taxon>Teleostei</taxon>
        <taxon>Ostariophysi</taxon>
        <taxon>Cypriniformes</taxon>
        <taxon>Cyprinidae</taxon>
        <taxon>Cyprininae</taxon>
        <taxon>Sinocyclocheilus</taxon>
    </lineage>
</organism>
<dbReference type="Proteomes" id="UP000472260">
    <property type="component" value="Unassembled WGS sequence"/>
</dbReference>
<feature type="compositionally biased region" description="Acidic residues" evidence="1">
    <location>
        <begin position="371"/>
        <end position="391"/>
    </location>
</feature>
<feature type="region of interest" description="Disordered" evidence="1">
    <location>
        <begin position="456"/>
        <end position="504"/>
    </location>
</feature>
<reference evidence="2" key="1">
    <citation type="submission" date="2025-08" db="UniProtKB">
        <authorList>
            <consortium name="Ensembl"/>
        </authorList>
    </citation>
    <scope>IDENTIFICATION</scope>
</reference>
<evidence type="ECO:0000256" key="1">
    <source>
        <dbReference type="SAM" id="MobiDB-lite"/>
    </source>
</evidence>
<feature type="region of interest" description="Disordered" evidence="1">
    <location>
        <begin position="314"/>
        <end position="347"/>
    </location>
</feature>
<accession>A0A671SPX6</accession>
<keyword evidence="3" id="KW-1185">Reference proteome</keyword>
<dbReference type="Gene3D" id="2.120.10.80">
    <property type="entry name" value="Kelch-type beta propeller"/>
    <property type="match status" value="2"/>
</dbReference>
<gene>
    <name evidence="2" type="primary">klhdc4</name>
</gene>
<feature type="compositionally biased region" description="Basic residues" evidence="1">
    <location>
        <begin position="1"/>
        <end position="10"/>
    </location>
</feature>
<feature type="region of interest" description="Disordered" evidence="1">
    <location>
        <begin position="1"/>
        <end position="33"/>
    </location>
</feature>
<dbReference type="AlphaFoldDB" id="A0A671SPX6"/>
<feature type="compositionally biased region" description="Basic and acidic residues" evidence="1">
    <location>
        <begin position="11"/>
        <end position="24"/>
    </location>
</feature>